<dbReference type="AlphaFoldDB" id="A0AAV1SQ40"/>
<dbReference type="GO" id="GO:0000932">
    <property type="term" value="C:P-body"/>
    <property type="evidence" value="ECO:0007669"/>
    <property type="project" value="TreeGrafter"/>
</dbReference>
<evidence type="ECO:0000313" key="3">
    <source>
        <dbReference type="EMBL" id="CAK7355734.1"/>
    </source>
</evidence>
<dbReference type="PANTHER" id="PTHR13586">
    <property type="entry name" value="SCD6 PROTEIN-RELATED"/>
    <property type="match status" value="1"/>
</dbReference>
<dbReference type="GO" id="GO:0034063">
    <property type="term" value="P:stress granule assembly"/>
    <property type="evidence" value="ECO:0007669"/>
    <property type="project" value="TreeGrafter"/>
</dbReference>
<dbReference type="InterPro" id="IPR019050">
    <property type="entry name" value="FDF_dom"/>
</dbReference>
<feature type="region of interest" description="Disordered" evidence="1">
    <location>
        <begin position="29"/>
        <end position="60"/>
    </location>
</feature>
<keyword evidence="4" id="KW-1185">Reference proteome</keyword>
<dbReference type="Proteomes" id="UP001314170">
    <property type="component" value="Unassembled WGS sequence"/>
</dbReference>
<evidence type="ECO:0000259" key="2">
    <source>
        <dbReference type="PROSITE" id="PS51512"/>
    </source>
</evidence>
<dbReference type="PANTHER" id="PTHR13586:SF0">
    <property type="entry name" value="TRAILER HITCH, ISOFORM H"/>
    <property type="match status" value="1"/>
</dbReference>
<protein>
    <recommendedName>
        <fullName evidence="2">DFDF domain-containing protein</fullName>
    </recommendedName>
</protein>
<dbReference type="GO" id="GO:0033962">
    <property type="term" value="P:P-body assembly"/>
    <property type="evidence" value="ECO:0007669"/>
    <property type="project" value="TreeGrafter"/>
</dbReference>
<reference evidence="3 4" key="1">
    <citation type="submission" date="2024-01" db="EMBL/GenBank/DDBJ databases">
        <authorList>
            <person name="Waweru B."/>
        </authorList>
    </citation>
    <scope>NUCLEOTIDE SEQUENCE [LARGE SCALE GENOMIC DNA]</scope>
</reference>
<dbReference type="PROSITE" id="PS51512">
    <property type="entry name" value="DFDF"/>
    <property type="match status" value="1"/>
</dbReference>
<dbReference type="InterPro" id="IPR025762">
    <property type="entry name" value="DFDF"/>
</dbReference>
<dbReference type="EMBL" id="CAWUPB010001196">
    <property type="protein sequence ID" value="CAK7355734.1"/>
    <property type="molecule type" value="Genomic_DNA"/>
</dbReference>
<dbReference type="Pfam" id="PF09532">
    <property type="entry name" value="FDF"/>
    <property type="match status" value="1"/>
</dbReference>
<gene>
    <name evidence="3" type="ORF">DCAF_LOCUS25994</name>
</gene>
<name>A0AAV1SQ40_9ROSI</name>
<comment type="caution">
    <text evidence="3">The sequence shown here is derived from an EMBL/GenBank/DDBJ whole genome shotgun (WGS) entry which is preliminary data.</text>
</comment>
<evidence type="ECO:0000256" key="1">
    <source>
        <dbReference type="SAM" id="MobiDB-lite"/>
    </source>
</evidence>
<proteinExistence type="predicted"/>
<sequence>MKSKSSRPVTKFTKDFDFITVNEKFKKDEVWGHLDKNNKSHSKDREDGNVSGEDDSQTEN</sequence>
<organism evidence="3 4">
    <name type="scientific">Dovyalis caffra</name>
    <dbReference type="NCBI Taxonomy" id="77055"/>
    <lineage>
        <taxon>Eukaryota</taxon>
        <taxon>Viridiplantae</taxon>
        <taxon>Streptophyta</taxon>
        <taxon>Embryophyta</taxon>
        <taxon>Tracheophyta</taxon>
        <taxon>Spermatophyta</taxon>
        <taxon>Magnoliopsida</taxon>
        <taxon>eudicotyledons</taxon>
        <taxon>Gunneridae</taxon>
        <taxon>Pentapetalae</taxon>
        <taxon>rosids</taxon>
        <taxon>fabids</taxon>
        <taxon>Malpighiales</taxon>
        <taxon>Salicaceae</taxon>
        <taxon>Flacourtieae</taxon>
        <taxon>Dovyalis</taxon>
    </lineage>
</organism>
<accession>A0AAV1SQ40</accession>
<evidence type="ECO:0000313" key="4">
    <source>
        <dbReference type="Proteomes" id="UP001314170"/>
    </source>
</evidence>
<feature type="domain" description="DFDF" evidence="2">
    <location>
        <begin position="4"/>
        <end position="40"/>
    </location>
</feature>
<dbReference type="GO" id="GO:0003729">
    <property type="term" value="F:mRNA binding"/>
    <property type="evidence" value="ECO:0007669"/>
    <property type="project" value="TreeGrafter"/>
</dbReference>
<feature type="compositionally biased region" description="Basic and acidic residues" evidence="1">
    <location>
        <begin position="29"/>
        <end position="48"/>
    </location>
</feature>